<accession>A0ACC9D1W8</accession>
<dbReference type="EMBL" id="NMTR01000006">
    <property type="protein sequence ID" value="PDX61965.1"/>
    <property type="molecule type" value="Genomic_DNA"/>
</dbReference>
<protein>
    <submittedName>
        <fullName evidence="1">Steroid reductase</fullName>
    </submittedName>
</protein>
<keyword evidence="2" id="KW-1185">Reference proteome</keyword>
<proteinExistence type="predicted"/>
<evidence type="ECO:0000313" key="2">
    <source>
        <dbReference type="Proteomes" id="UP000220959"/>
    </source>
</evidence>
<comment type="caution">
    <text evidence="1">The sequence shown here is derived from an EMBL/GenBank/DDBJ whole genome shotgun (WGS) entry which is preliminary data.</text>
</comment>
<gene>
    <name evidence="1" type="ORF">CGS49_02650</name>
</gene>
<organism evidence="1 2">
    <name type="scientific">Faecalibacterium langellae</name>
    <dbReference type="NCBI Taxonomy" id="3435293"/>
    <lineage>
        <taxon>Bacteria</taxon>
        <taxon>Bacillati</taxon>
        <taxon>Bacillota</taxon>
        <taxon>Clostridia</taxon>
        <taxon>Eubacteriales</taxon>
        <taxon>Oscillospiraceae</taxon>
        <taxon>Faecalibacterium</taxon>
    </lineage>
</organism>
<evidence type="ECO:0000313" key="1">
    <source>
        <dbReference type="EMBL" id="PDX61965.1"/>
    </source>
</evidence>
<sequence length="243" mass="27039">MNTFTKRRPYAKSHRRSGVSPVRRSTAASGAIRLCCVLFILYGCRLGGYLAYREIKSSSYKKNMTGEIKEGKTVSFGAKCAIWLSCACLYVTQVTPVFYRLANGTGAGTASYIGAVIMLCGMVLESAADLQKNAAKKKNSHRFVDTGLYRLVRCPNYLGEMVFWTGVLVSGIGALQGIGQWIMALIGYVGIVFVMFSGARRLEIRQNKNYGKDPEYQQYVKTVPILLPFIPLYSVEKYKWLIA</sequence>
<name>A0ACC9D1W8_9FIRM</name>
<dbReference type="Proteomes" id="UP000220959">
    <property type="component" value="Unassembled WGS sequence"/>
</dbReference>
<reference evidence="1 2" key="1">
    <citation type="journal article" date="2017" name="Front. Microbiol.">
        <title>New Insights into the Diversity of the Genus Faecalibacterium.</title>
        <authorList>
            <person name="Benevides L."/>
            <person name="Burman S."/>
            <person name="Martin R."/>
            <person name="Robert V."/>
            <person name="Thomas M."/>
            <person name="Miquel S."/>
            <person name="Chain F."/>
            <person name="Sokol H."/>
            <person name="Bermudez-Humaran L.G."/>
            <person name="Morrison M."/>
            <person name="Langella P."/>
            <person name="Azevedo V.A."/>
            <person name="Chatel J.M."/>
            <person name="Soares S."/>
        </authorList>
    </citation>
    <scope>NUCLEOTIDE SEQUENCE [LARGE SCALE GENOMIC DNA]</scope>
    <source>
        <strain evidence="2">CNCM I-4541</strain>
    </source>
</reference>